<accession>A0A131XCS3</accession>
<dbReference type="GO" id="GO:0046856">
    <property type="term" value="P:phosphatidylinositol dephosphorylation"/>
    <property type="evidence" value="ECO:0007669"/>
    <property type="project" value="InterPro"/>
</dbReference>
<evidence type="ECO:0000256" key="1">
    <source>
        <dbReference type="ARBA" id="ARBA00012997"/>
    </source>
</evidence>
<sequence length="432" mass="49634">MGEHIPVLLVTANVGSIFEEPRTLLPGWIGEFLRMVKQYQPSFLALHCQEVGGKNYERTMSHVSDFIRTLMGSEELSCYTSVQVFLDEDFSCVEKFTALGNLYFVHQSLKNPQIWDFQECCFRPVMTKEIHSGNIEKVFTKEKVKFPQELFPECKWSRKGFMRTRWSLQGTVFDLINIHLFHDESNFIAMESFPSSYTKNRQGALDYTLNRIQSDKYENVPFFIFGDFNFRLDTQAVIEKITDKAPPVQVKSAKNGDVTKVLFRDPKDENKVVLTVERKVFSLQDHEEAFYRNDGKWLQEHDKEPSLFKDRLFEFDIAFPPSYPYKEESSGARSYMRTRCPAWCDRILLSKSAKTLVYTGPDEGGKASVVYHIMGQNVCMGDHKPVVLWFRMVPAAGTCPLGCVAKSETHKGASPHRSSRLLRGCPAGCRLL</sequence>
<comment type="similarity">
    <text evidence="3">Belongs to the inositol 1,4,5-trisphosphate 5-phosphatase type I family.</text>
</comment>
<dbReference type="PANTHER" id="PTHR12997">
    <property type="entry name" value="TYPE I INOSITOL-1,4,5-TRISPHOSPHATE 5-PHOSPHATASE"/>
    <property type="match status" value="1"/>
</dbReference>
<keyword evidence="2" id="KW-0378">Hydrolase</keyword>
<dbReference type="PANTHER" id="PTHR12997:SF2">
    <property type="entry name" value="INOSITOL POLYPHOSPHATE-5-PHOSPHATASE A"/>
    <property type="match status" value="1"/>
</dbReference>
<dbReference type="SMART" id="SM00128">
    <property type="entry name" value="IPPc"/>
    <property type="match status" value="1"/>
</dbReference>
<dbReference type="GO" id="GO:0004445">
    <property type="term" value="F:inositol-polyphosphate 5-phosphatase activity"/>
    <property type="evidence" value="ECO:0007669"/>
    <property type="project" value="UniProtKB-EC"/>
</dbReference>
<dbReference type="InterPro" id="IPR000300">
    <property type="entry name" value="IPPc"/>
</dbReference>
<organism evidence="5">
    <name type="scientific">Hyalomma excavatum</name>
    <dbReference type="NCBI Taxonomy" id="257692"/>
    <lineage>
        <taxon>Eukaryota</taxon>
        <taxon>Metazoa</taxon>
        <taxon>Ecdysozoa</taxon>
        <taxon>Arthropoda</taxon>
        <taxon>Chelicerata</taxon>
        <taxon>Arachnida</taxon>
        <taxon>Acari</taxon>
        <taxon>Parasitiformes</taxon>
        <taxon>Ixodida</taxon>
        <taxon>Ixodoidea</taxon>
        <taxon>Ixodidae</taxon>
        <taxon>Hyalomminae</taxon>
        <taxon>Hyalomma</taxon>
    </lineage>
</organism>
<evidence type="ECO:0000256" key="3">
    <source>
        <dbReference type="ARBA" id="ARBA00023599"/>
    </source>
</evidence>
<name>A0A131XCS3_9ACAR</name>
<dbReference type="SUPFAM" id="SSF56219">
    <property type="entry name" value="DNase I-like"/>
    <property type="match status" value="1"/>
</dbReference>
<feature type="domain" description="Inositol polyphosphate-related phosphatase" evidence="4">
    <location>
        <begin position="3"/>
        <end position="398"/>
    </location>
</feature>
<dbReference type="AlphaFoldDB" id="A0A131XCS3"/>
<proteinExistence type="evidence at transcript level"/>
<evidence type="ECO:0000259" key="4">
    <source>
        <dbReference type="SMART" id="SM00128"/>
    </source>
</evidence>
<reference evidence="5" key="1">
    <citation type="journal article" date="2017" name="Ticks Tick Borne Dis.">
        <title>An insight into the sialome of Hyalomma excavatum.</title>
        <authorList>
            <person name="Ribeiro J.M."/>
            <person name="Slovak M."/>
            <person name="Francischetti I.M."/>
        </authorList>
    </citation>
    <scope>NUCLEOTIDE SEQUENCE</scope>
    <source>
        <strain evidence="5">Samish</strain>
        <tissue evidence="5">Salivary glands</tissue>
    </source>
</reference>
<dbReference type="InterPro" id="IPR036691">
    <property type="entry name" value="Endo/exonu/phosph_ase_sf"/>
</dbReference>
<dbReference type="Gene3D" id="3.60.10.10">
    <property type="entry name" value="Endonuclease/exonuclease/phosphatase"/>
    <property type="match status" value="1"/>
</dbReference>
<dbReference type="Pfam" id="PF22669">
    <property type="entry name" value="Exo_endo_phos2"/>
    <property type="match status" value="1"/>
</dbReference>
<dbReference type="InterPro" id="IPR039737">
    <property type="entry name" value="INPP5A"/>
</dbReference>
<evidence type="ECO:0000313" key="5">
    <source>
        <dbReference type="EMBL" id="JAP63381.1"/>
    </source>
</evidence>
<evidence type="ECO:0000256" key="2">
    <source>
        <dbReference type="ARBA" id="ARBA00022801"/>
    </source>
</evidence>
<protein>
    <recommendedName>
        <fullName evidence="1">inositol-polyphosphate 5-phosphatase</fullName>
        <ecNumber evidence="1">3.1.3.56</ecNumber>
    </recommendedName>
</protein>
<dbReference type="EMBL" id="GEFH01005200">
    <property type="protein sequence ID" value="JAP63381.1"/>
    <property type="molecule type" value="mRNA"/>
</dbReference>
<dbReference type="EC" id="3.1.3.56" evidence="1"/>